<dbReference type="GO" id="GO:0016989">
    <property type="term" value="F:sigma factor antagonist activity"/>
    <property type="evidence" value="ECO:0007669"/>
    <property type="project" value="TreeGrafter"/>
</dbReference>
<evidence type="ECO:0000256" key="7">
    <source>
        <dbReference type="ARBA" id="ARBA00029829"/>
    </source>
</evidence>
<evidence type="ECO:0000256" key="4">
    <source>
        <dbReference type="ARBA" id="ARBA00022692"/>
    </source>
</evidence>
<evidence type="ECO:0000256" key="1">
    <source>
        <dbReference type="ARBA" id="ARBA00004167"/>
    </source>
</evidence>
<sequence>MVQLPPQADWENLFAGYVLNNLSDTETAQVQELLRVHPELKAEIEQFQMAFDHLPLSLPSSPPPPRLRHKILEIASIKPDQTHVRRFTGPGLLLGIGGLATLLGVGWAWDGYHLRQQLAGMQAELTQIQAQLQQSAPNRSRTLMLAGMGGASDATGVLAVAPEDKTAVISIDHLAPLPPGQVYRLWAAVDGKKVNCAEFVPDSSGRVFVKLPLEPALMSLTSVAITIELASAPSVPQGEVVMLGEI</sequence>
<protein>
    <recommendedName>
        <fullName evidence="8">Regulator of SigK</fullName>
    </recommendedName>
    <alternativeName>
        <fullName evidence="7">Sigma-K anti-sigma factor RskA</fullName>
    </alternativeName>
</protein>
<keyword evidence="4 9" id="KW-0812">Transmembrane</keyword>
<dbReference type="EMBL" id="JAVMIP010000018">
    <property type="protein sequence ID" value="MDS3861928.1"/>
    <property type="molecule type" value="Genomic_DNA"/>
</dbReference>
<organism evidence="11 12">
    <name type="scientific">Pseudocalidococcus azoricus BACA0444</name>
    <dbReference type="NCBI Taxonomy" id="2918990"/>
    <lineage>
        <taxon>Bacteria</taxon>
        <taxon>Bacillati</taxon>
        <taxon>Cyanobacteriota</taxon>
        <taxon>Cyanophyceae</taxon>
        <taxon>Acaryochloridales</taxon>
        <taxon>Thermosynechococcaceae</taxon>
        <taxon>Pseudocalidococcus</taxon>
        <taxon>Pseudocalidococcus azoricus</taxon>
    </lineage>
</organism>
<evidence type="ECO:0000256" key="5">
    <source>
        <dbReference type="ARBA" id="ARBA00022989"/>
    </source>
</evidence>
<proteinExistence type="predicted"/>
<evidence type="ECO:0000256" key="3">
    <source>
        <dbReference type="ARBA" id="ARBA00022475"/>
    </source>
</evidence>
<dbReference type="PANTHER" id="PTHR37461:SF1">
    <property type="entry name" value="ANTI-SIGMA-K FACTOR RSKA"/>
    <property type="match status" value="1"/>
</dbReference>
<keyword evidence="6 9" id="KW-0472">Membrane</keyword>
<name>A0AAE4JY87_9CYAN</name>
<evidence type="ECO:0000256" key="9">
    <source>
        <dbReference type="SAM" id="Phobius"/>
    </source>
</evidence>
<keyword evidence="3" id="KW-1003">Cell membrane</keyword>
<evidence type="ECO:0000313" key="11">
    <source>
        <dbReference type="EMBL" id="MDS3861928.1"/>
    </source>
</evidence>
<dbReference type="Proteomes" id="UP001268256">
    <property type="component" value="Unassembled WGS sequence"/>
</dbReference>
<evidence type="ECO:0000259" key="10">
    <source>
        <dbReference type="Pfam" id="PF10099"/>
    </source>
</evidence>
<dbReference type="InterPro" id="IPR041916">
    <property type="entry name" value="Anti_sigma_zinc_sf"/>
</dbReference>
<reference evidence="12" key="1">
    <citation type="submission" date="2023-07" db="EMBL/GenBank/DDBJ databases">
        <authorList>
            <person name="Luz R."/>
            <person name="Cordeiro R."/>
            <person name="Fonseca A."/>
            <person name="Goncalves V."/>
        </authorList>
    </citation>
    <scope>NUCLEOTIDE SEQUENCE [LARGE SCALE GENOMIC DNA]</scope>
    <source>
        <strain evidence="12">BACA0444</strain>
    </source>
</reference>
<evidence type="ECO:0000313" key="12">
    <source>
        <dbReference type="Proteomes" id="UP001268256"/>
    </source>
</evidence>
<feature type="transmembrane region" description="Helical" evidence="9">
    <location>
        <begin position="91"/>
        <end position="109"/>
    </location>
</feature>
<dbReference type="RefSeq" id="WP_322879149.1">
    <property type="nucleotide sequence ID" value="NZ_JAVMIP010000018.1"/>
</dbReference>
<keyword evidence="12" id="KW-1185">Reference proteome</keyword>
<accession>A0AAE4JY87</accession>
<dbReference type="PANTHER" id="PTHR37461">
    <property type="entry name" value="ANTI-SIGMA-K FACTOR RSKA"/>
    <property type="match status" value="1"/>
</dbReference>
<evidence type="ECO:0000256" key="8">
    <source>
        <dbReference type="ARBA" id="ARBA00030803"/>
    </source>
</evidence>
<dbReference type="Pfam" id="PF10099">
    <property type="entry name" value="RskA_C"/>
    <property type="match status" value="1"/>
</dbReference>
<dbReference type="Gene3D" id="1.10.10.1320">
    <property type="entry name" value="Anti-sigma factor, zinc-finger domain"/>
    <property type="match status" value="1"/>
</dbReference>
<dbReference type="InterPro" id="IPR018764">
    <property type="entry name" value="RskA_C"/>
</dbReference>
<feature type="domain" description="Anti-sigma K factor RskA C-terminal" evidence="10">
    <location>
        <begin position="100"/>
        <end position="240"/>
    </location>
</feature>
<evidence type="ECO:0000256" key="2">
    <source>
        <dbReference type="ARBA" id="ARBA00004236"/>
    </source>
</evidence>
<comment type="subcellular location">
    <subcellularLocation>
        <location evidence="2">Cell membrane</location>
    </subcellularLocation>
    <subcellularLocation>
        <location evidence="1">Membrane</location>
        <topology evidence="1">Single-pass membrane protein</topology>
    </subcellularLocation>
</comment>
<dbReference type="AlphaFoldDB" id="A0AAE4JY87"/>
<keyword evidence="5 9" id="KW-1133">Transmembrane helix</keyword>
<dbReference type="GO" id="GO:0005886">
    <property type="term" value="C:plasma membrane"/>
    <property type="evidence" value="ECO:0007669"/>
    <property type="project" value="UniProtKB-SubCell"/>
</dbReference>
<dbReference type="GO" id="GO:0006417">
    <property type="term" value="P:regulation of translation"/>
    <property type="evidence" value="ECO:0007669"/>
    <property type="project" value="TreeGrafter"/>
</dbReference>
<comment type="caution">
    <text evidence="11">The sequence shown here is derived from an EMBL/GenBank/DDBJ whole genome shotgun (WGS) entry which is preliminary data.</text>
</comment>
<gene>
    <name evidence="11" type="ORF">RIF25_14070</name>
</gene>
<dbReference type="InterPro" id="IPR051474">
    <property type="entry name" value="Anti-sigma-K/W_factor"/>
</dbReference>
<evidence type="ECO:0000256" key="6">
    <source>
        <dbReference type="ARBA" id="ARBA00023136"/>
    </source>
</evidence>